<accession>A0A1I8JN11</accession>
<name>A0A1I8JN11_9PLAT</name>
<evidence type="ECO:0000313" key="2">
    <source>
        <dbReference type="Proteomes" id="UP000095280"/>
    </source>
</evidence>
<dbReference type="AlphaFoldDB" id="A0A1I8JN11"/>
<protein>
    <submittedName>
        <fullName evidence="3">UL128</fullName>
    </submittedName>
</protein>
<evidence type="ECO:0000313" key="3">
    <source>
        <dbReference type="WBParaSite" id="snap_masked-unitig_21449-processed-gene-0.0-mRNA-1"/>
    </source>
</evidence>
<proteinExistence type="predicted"/>
<organism evidence="2 3">
    <name type="scientific">Macrostomum lignano</name>
    <dbReference type="NCBI Taxonomy" id="282301"/>
    <lineage>
        <taxon>Eukaryota</taxon>
        <taxon>Metazoa</taxon>
        <taxon>Spiralia</taxon>
        <taxon>Lophotrochozoa</taxon>
        <taxon>Platyhelminthes</taxon>
        <taxon>Rhabditophora</taxon>
        <taxon>Macrostomorpha</taxon>
        <taxon>Macrostomida</taxon>
        <taxon>Macrostomidae</taxon>
        <taxon>Macrostomum</taxon>
    </lineage>
</organism>
<dbReference type="Proteomes" id="UP000095280">
    <property type="component" value="Unplaced"/>
</dbReference>
<sequence>MSSSMCGAPDRQVVNVQPLAAGERMVFCAEAYMYTVQVLWEINSDTRRPCEFHSTRGLQLSSPHSNFQRDRGDRCVADDLAKDLANHGGEKEQYYTFDKLGPVRVGLDGVADARVSEVQHAAGAAGRRLNRRPGTPSAARRATGQRNSELTEASVLAVDRTDVAQPQDSARSSRCHSKVGGNSEPVGESPADCETCPASTRRSVTPIYIGN</sequence>
<feature type="region of interest" description="Disordered" evidence="1">
    <location>
        <begin position="122"/>
        <end position="211"/>
    </location>
</feature>
<evidence type="ECO:0000256" key="1">
    <source>
        <dbReference type="SAM" id="MobiDB-lite"/>
    </source>
</evidence>
<reference evidence="3" key="1">
    <citation type="submission" date="2016-11" db="UniProtKB">
        <authorList>
            <consortium name="WormBaseParasite"/>
        </authorList>
    </citation>
    <scope>IDENTIFICATION</scope>
</reference>
<keyword evidence="2" id="KW-1185">Reference proteome</keyword>
<dbReference type="WBParaSite" id="snap_masked-unitig_21449-processed-gene-0.0-mRNA-1">
    <property type="protein sequence ID" value="snap_masked-unitig_21449-processed-gene-0.0-mRNA-1"/>
    <property type="gene ID" value="snap_masked-unitig_21449-processed-gene-0.0"/>
</dbReference>